<dbReference type="RefSeq" id="WP_122924347.1">
    <property type="nucleotide sequence ID" value="NZ_RHHU01000010.1"/>
</dbReference>
<dbReference type="InterPro" id="IPR050563">
    <property type="entry name" value="4-hydroxybenzoyl-CoA_TE"/>
</dbReference>
<sequence length="145" mass="16974">MNPVVHSHRLRVRYGETDRMGVVYHTNYLNWFEVGRTEFIRHADVTYRELEEKGILLPLTDADISYKRPAKYDDEVEVRTHVSEISPVRLTFSYEIVRVDDLEVLVTGRTLHVFTNAEFKPIRLSRTEPDLYEWLANQHAGVTVG</sequence>
<dbReference type="Pfam" id="PF13279">
    <property type="entry name" value="4HBT_2"/>
    <property type="match status" value="1"/>
</dbReference>
<name>A0A3M8D6Z5_9BACL</name>
<dbReference type="EMBL" id="RHHU01000010">
    <property type="protein sequence ID" value="RNB83844.1"/>
    <property type="molecule type" value="Genomic_DNA"/>
</dbReference>
<dbReference type="InterPro" id="IPR006684">
    <property type="entry name" value="YbgC/YbaW"/>
</dbReference>
<reference evidence="3 4" key="1">
    <citation type="submission" date="2018-10" db="EMBL/GenBank/DDBJ databases">
        <title>Phylogenomics of Brevibacillus.</title>
        <authorList>
            <person name="Dunlap C."/>
        </authorList>
    </citation>
    <scope>NUCLEOTIDE SEQUENCE [LARGE SCALE GENOMIC DNA]</scope>
    <source>
        <strain evidence="3 4">JCM 15774</strain>
    </source>
</reference>
<dbReference type="PANTHER" id="PTHR31793:SF27">
    <property type="entry name" value="NOVEL THIOESTERASE SUPERFAMILY DOMAIN AND SAPOSIN A-TYPE DOMAIN CONTAINING PROTEIN (0610012H03RIK)"/>
    <property type="match status" value="1"/>
</dbReference>
<dbReference type="SUPFAM" id="SSF54637">
    <property type="entry name" value="Thioesterase/thiol ester dehydrase-isomerase"/>
    <property type="match status" value="1"/>
</dbReference>
<comment type="similarity">
    <text evidence="1">Belongs to the 4-hydroxybenzoyl-CoA thioesterase family.</text>
</comment>
<dbReference type="AlphaFoldDB" id="A0A3M8D6Z5"/>
<dbReference type="CDD" id="cd00586">
    <property type="entry name" value="4HBT"/>
    <property type="match status" value="1"/>
</dbReference>
<dbReference type="Gene3D" id="3.10.129.10">
    <property type="entry name" value="Hotdog Thioesterase"/>
    <property type="match status" value="1"/>
</dbReference>
<dbReference type="Proteomes" id="UP000269573">
    <property type="component" value="Unassembled WGS sequence"/>
</dbReference>
<evidence type="ECO:0000256" key="2">
    <source>
        <dbReference type="ARBA" id="ARBA00022801"/>
    </source>
</evidence>
<proteinExistence type="inferred from homology"/>
<dbReference type="GO" id="GO:0047617">
    <property type="term" value="F:fatty acyl-CoA hydrolase activity"/>
    <property type="evidence" value="ECO:0007669"/>
    <property type="project" value="TreeGrafter"/>
</dbReference>
<evidence type="ECO:0000313" key="4">
    <source>
        <dbReference type="Proteomes" id="UP000269573"/>
    </source>
</evidence>
<dbReference type="InterPro" id="IPR029069">
    <property type="entry name" value="HotDog_dom_sf"/>
</dbReference>
<gene>
    <name evidence="3" type="ORF">EDM59_15075</name>
</gene>
<protein>
    <submittedName>
        <fullName evidence="3">Acyl-CoA thioesterase</fullName>
    </submittedName>
</protein>
<accession>A0A3M8D6Z5</accession>
<keyword evidence="2" id="KW-0378">Hydrolase</keyword>
<evidence type="ECO:0000256" key="1">
    <source>
        <dbReference type="ARBA" id="ARBA00005953"/>
    </source>
</evidence>
<dbReference type="PANTHER" id="PTHR31793">
    <property type="entry name" value="4-HYDROXYBENZOYL-COA THIOESTERASE FAMILY MEMBER"/>
    <property type="match status" value="1"/>
</dbReference>
<dbReference type="InterPro" id="IPR008272">
    <property type="entry name" value="HB-CoA_thioesterase_AS"/>
</dbReference>
<dbReference type="PROSITE" id="PS01328">
    <property type="entry name" value="4HBCOA_THIOESTERASE"/>
    <property type="match status" value="1"/>
</dbReference>
<organism evidence="3 4">
    <name type="scientific">Brevibacillus nitrificans</name>
    <dbReference type="NCBI Taxonomy" id="651560"/>
    <lineage>
        <taxon>Bacteria</taxon>
        <taxon>Bacillati</taxon>
        <taxon>Bacillota</taxon>
        <taxon>Bacilli</taxon>
        <taxon>Bacillales</taxon>
        <taxon>Paenibacillaceae</taxon>
        <taxon>Brevibacillus</taxon>
    </lineage>
</organism>
<dbReference type="PIRSF" id="PIRSF003230">
    <property type="entry name" value="YbgC"/>
    <property type="match status" value="1"/>
</dbReference>
<keyword evidence="4" id="KW-1185">Reference proteome</keyword>
<dbReference type="NCBIfam" id="TIGR00051">
    <property type="entry name" value="YbgC/FadM family acyl-CoA thioesterase"/>
    <property type="match status" value="1"/>
</dbReference>
<comment type="caution">
    <text evidence="3">The sequence shown here is derived from an EMBL/GenBank/DDBJ whole genome shotgun (WGS) entry which is preliminary data.</text>
</comment>
<evidence type="ECO:0000313" key="3">
    <source>
        <dbReference type="EMBL" id="RNB83844.1"/>
    </source>
</evidence>